<dbReference type="PANTHER" id="PTHR11559">
    <property type="entry name" value="CARBOXYLESTERASE"/>
    <property type="match status" value="1"/>
</dbReference>
<dbReference type="InterPro" id="IPR002018">
    <property type="entry name" value="CarbesteraseB"/>
</dbReference>
<evidence type="ECO:0000256" key="4">
    <source>
        <dbReference type="RuleBase" id="RU361235"/>
    </source>
</evidence>
<dbReference type="Ensembl" id="ENSPMRT00000013919.1">
    <property type="protein sequence ID" value="ENSPMRP00000013039.1"/>
    <property type="gene ID" value="ENSPMRG00000008719.1"/>
</dbReference>
<dbReference type="SUPFAM" id="SSF53474">
    <property type="entry name" value="alpha/beta-Hydrolases"/>
    <property type="match status" value="1"/>
</dbReference>
<dbReference type="PROSITE" id="PS00122">
    <property type="entry name" value="CARBOXYLESTERASE_B_1"/>
    <property type="match status" value="1"/>
</dbReference>
<dbReference type="RefSeq" id="XP_028595333.1">
    <property type="nucleotide sequence ID" value="XM_028739500.1"/>
</dbReference>
<evidence type="ECO:0000256" key="2">
    <source>
        <dbReference type="ARBA" id="ARBA00022801"/>
    </source>
</evidence>
<dbReference type="Pfam" id="PF00135">
    <property type="entry name" value="COesterase"/>
    <property type="match status" value="1"/>
</dbReference>
<dbReference type="RefSeq" id="XP_028595336.1">
    <property type="nucleotide sequence ID" value="XM_028739503.1"/>
</dbReference>
<dbReference type="AlphaFoldDB" id="A0A670INC1"/>
<dbReference type="RefSeq" id="XP_028595335.1">
    <property type="nucleotide sequence ID" value="XM_028739502.1"/>
</dbReference>
<dbReference type="OMA" id="PAEPWIF"/>
<protein>
    <recommendedName>
        <fullName evidence="4">Carboxylic ester hydrolase</fullName>
        <ecNumber evidence="4">3.1.1.-</ecNumber>
    </recommendedName>
</protein>
<dbReference type="RefSeq" id="XP_028595332.1">
    <property type="nucleotide sequence ID" value="XM_028739499.1"/>
</dbReference>
<keyword evidence="3" id="KW-1015">Disulfide bond</keyword>
<accession>A0A670INC1</accession>
<evidence type="ECO:0000259" key="5">
    <source>
        <dbReference type="Pfam" id="PF00135"/>
    </source>
</evidence>
<gene>
    <name evidence="6" type="primary">LOC114601889</name>
</gene>
<reference evidence="6" key="2">
    <citation type="submission" date="2025-08" db="UniProtKB">
        <authorList>
            <consortium name="Ensembl"/>
        </authorList>
    </citation>
    <scope>IDENTIFICATION</scope>
</reference>
<dbReference type="PROSITE" id="PS00941">
    <property type="entry name" value="CARBOXYLESTERASE_B_2"/>
    <property type="match status" value="1"/>
</dbReference>
<evidence type="ECO:0000256" key="1">
    <source>
        <dbReference type="ARBA" id="ARBA00005964"/>
    </source>
</evidence>
<keyword evidence="4" id="KW-0732">Signal</keyword>
<reference evidence="6" key="3">
    <citation type="submission" date="2025-09" db="UniProtKB">
        <authorList>
            <consortium name="Ensembl"/>
        </authorList>
    </citation>
    <scope>IDENTIFICATION</scope>
</reference>
<comment type="similarity">
    <text evidence="1 4">Belongs to the type-B carboxylesterase/lipase family.</text>
</comment>
<dbReference type="GO" id="GO:0016787">
    <property type="term" value="F:hydrolase activity"/>
    <property type="evidence" value="ECO:0007669"/>
    <property type="project" value="UniProtKB-KW"/>
</dbReference>
<dbReference type="CDD" id="cd00312">
    <property type="entry name" value="Esterase_lipase"/>
    <property type="match status" value="1"/>
</dbReference>
<evidence type="ECO:0000313" key="7">
    <source>
        <dbReference type="Proteomes" id="UP000472272"/>
    </source>
</evidence>
<name>A0A670INC1_PODMU</name>
<dbReference type="InterPro" id="IPR050309">
    <property type="entry name" value="Type-B_Carboxylest/Lipase"/>
</dbReference>
<feature type="signal peptide" evidence="4">
    <location>
        <begin position="1"/>
        <end position="22"/>
    </location>
</feature>
<dbReference type="Proteomes" id="UP000472272">
    <property type="component" value="Chromosome 8"/>
</dbReference>
<evidence type="ECO:0000313" key="6">
    <source>
        <dbReference type="Ensembl" id="ENSPMRP00000013039.1"/>
    </source>
</evidence>
<dbReference type="Gene3D" id="3.40.50.1820">
    <property type="entry name" value="alpha/beta hydrolase"/>
    <property type="match status" value="1"/>
</dbReference>
<dbReference type="FunFam" id="3.40.50.1820:FF:000011">
    <property type="entry name" value="Carboxylic ester hydrolase"/>
    <property type="match status" value="1"/>
</dbReference>
<keyword evidence="2 4" id="KW-0378">Hydrolase</keyword>
<reference evidence="6 7" key="1">
    <citation type="journal article" date="2019" name="Proc. Natl. Acad. Sci. U.S.A.">
        <title>Regulatory changes in pterin and carotenoid genes underlie balanced color polymorphisms in the wall lizard.</title>
        <authorList>
            <person name="Andrade P."/>
            <person name="Pinho C."/>
            <person name="Perez I de Lanuza G."/>
            <person name="Afonso S."/>
            <person name="Brejcha J."/>
            <person name="Rubin C.J."/>
            <person name="Wallerman O."/>
            <person name="Pereira P."/>
            <person name="Sabatino S.J."/>
            <person name="Bellati A."/>
            <person name="Pellitteri-Rosa D."/>
            <person name="Bosakova Z."/>
            <person name="Bunikis I."/>
            <person name="Carretero M.A."/>
            <person name="Feiner N."/>
            <person name="Marsik P."/>
            <person name="Pauperio F."/>
            <person name="Salvi D."/>
            <person name="Soler L."/>
            <person name="While G.M."/>
            <person name="Uller T."/>
            <person name="Font E."/>
            <person name="Andersson L."/>
            <person name="Carneiro M."/>
        </authorList>
    </citation>
    <scope>NUCLEOTIDE SEQUENCE</scope>
</reference>
<feature type="domain" description="Carboxylesterase type B" evidence="5">
    <location>
        <begin position="29"/>
        <end position="550"/>
    </location>
</feature>
<dbReference type="GeneID" id="114601889"/>
<dbReference type="InterPro" id="IPR019826">
    <property type="entry name" value="Carboxylesterase_B_AS"/>
</dbReference>
<organism evidence="6 7">
    <name type="scientific">Podarcis muralis</name>
    <name type="common">Wall lizard</name>
    <name type="synonym">Lacerta muralis</name>
    <dbReference type="NCBI Taxonomy" id="64176"/>
    <lineage>
        <taxon>Eukaryota</taxon>
        <taxon>Metazoa</taxon>
        <taxon>Chordata</taxon>
        <taxon>Craniata</taxon>
        <taxon>Vertebrata</taxon>
        <taxon>Euteleostomi</taxon>
        <taxon>Lepidosauria</taxon>
        <taxon>Squamata</taxon>
        <taxon>Bifurcata</taxon>
        <taxon>Unidentata</taxon>
        <taxon>Episquamata</taxon>
        <taxon>Laterata</taxon>
        <taxon>Lacertibaenia</taxon>
        <taxon>Lacertidae</taxon>
        <taxon>Podarcis</taxon>
    </lineage>
</organism>
<dbReference type="RefSeq" id="XP_028595334.1">
    <property type="nucleotide sequence ID" value="XM_028739501.1"/>
</dbReference>
<dbReference type="InterPro" id="IPR019819">
    <property type="entry name" value="Carboxylesterase_B_CS"/>
</dbReference>
<sequence length="567" mass="62161">MAGPMAWLLPLILASWATVLTAEGQNPSPPQVLTKNGKLQGQQVQVSGAERKVDVFLGIPYAKPPLGPLRFSQPQPAEPWSNLRDATSYPPMCLQDPEVGQMLSDMFTNKKEKVSLSISEDCLYLNIFTPARSDKNSKLPVMVWIHGGGLLVGAASTYDGSALAAFENVVVVAIQYRLGILGFYSTGDEFARGNWGLLDQVAALQWVQENIAAFGGDPGSVTIFGESAGGFSVSAHVVSPLSKGLFHKAISESGVSVMEALTKVNPQKFAKKIAATADCPTSSSVEMIRCLKGKTENEILQTTLKMDFTTMHLGSEEEHTVFYIASVDGVFLPKHPKDLLEEKRINNVPFIIGVNNHEAGWIIPSMLQLPDATKGLDRETVTLVLRSSEQILGVAPEHVPIVANEYLKDISDPVQLRDKLLELLGDVVFVAPAILTAKLHRDAGYPAYVYEFQHRPSSSLGFKPDYVKADHGDEIGFVLGKPFLADDATEEEKRLSKTVMKYWANFARSGNPNGAGLVNWPRYDAAEQYLEIGLKQKPAKKLKEQAVNFWTKILPEKIAESQRRTEL</sequence>
<dbReference type="EC" id="3.1.1.-" evidence="4"/>
<evidence type="ECO:0000256" key="3">
    <source>
        <dbReference type="ARBA" id="ARBA00023157"/>
    </source>
</evidence>
<proteinExistence type="inferred from homology"/>
<dbReference type="InterPro" id="IPR029058">
    <property type="entry name" value="AB_hydrolase_fold"/>
</dbReference>
<feature type="chain" id="PRO_5025712499" description="Carboxylic ester hydrolase" evidence="4">
    <location>
        <begin position="23"/>
        <end position="567"/>
    </location>
</feature>
<keyword evidence="7" id="KW-1185">Reference proteome</keyword>
<dbReference type="GeneTree" id="ENSGT00940000155200"/>